<protein>
    <recommendedName>
        <fullName evidence="3">DUF1015 domain-containing protein</fullName>
    </recommendedName>
</protein>
<gene>
    <name evidence="1" type="ORF">KOR42_44900</name>
</gene>
<keyword evidence="2" id="KW-1185">Reference proteome</keyword>
<accession>A0A5C5VXB2</accession>
<evidence type="ECO:0008006" key="3">
    <source>
        <dbReference type="Google" id="ProtNLM"/>
    </source>
</evidence>
<evidence type="ECO:0000313" key="2">
    <source>
        <dbReference type="Proteomes" id="UP000317243"/>
    </source>
</evidence>
<dbReference type="AlphaFoldDB" id="A0A5C5VXB2"/>
<dbReference type="Proteomes" id="UP000317243">
    <property type="component" value="Unassembled WGS sequence"/>
</dbReference>
<evidence type="ECO:0000313" key="1">
    <source>
        <dbReference type="EMBL" id="TWT43084.1"/>
    </source>
</evidence>
<reference evidence="1 2" key="1">
    <citation type="submission" date="2019-02" db="EMBL/GenBank/DDBJ databases">
        <title>Deep-cultivation of Planctomycetes and their phenomic and genomic characterization uncovers novel biology.</title>
        <authorList>
            <person name="Wiegand S."/>
            <person name="Jogler M."/>
            <person name="Boedeker C."/>
            <person name="Pinto D."/>
            <person name="Vollmers J."/>
            <person name="Rivas-Marin E."/>
            <person name="Kohn T."/>
            <person name="Peeters S.H."/>
            <person name="Heuer A."/>
            <person name="Rast P."/>
            <person name="Oberbeckmann S."/>
            <person name="Bunk B."/>
            <person name="Jeske O."/>
            <person name="Meyerdierks A."/>
            <person name="Storesund J.E."/>
            <person name="Kallscheuer N."/>
            <person name="Luecker S."/>
            <person name="Lage O.M."/>
            <person name="Pohl T."/>
            <person name="Merkel B.J."/>
            <person name="Hornburger P."/>
            <person name="Mueller R.-W."/>
            <person name="Bruemmer F."/>
            <person name="Labrenz M."/>
            <person name="Spormann A.M."/>
            <person name="Op Den Camp H."/>
            <person name="Overmann J."/>
            <person name="Amann R."/>
            <person name="Jetten M.S.M."/>
            <person name="Mascher T."/>
            <person name="Medema M.H."/>
            <person name="Devos D.P."/>
            <person name="Kaster A.-K."/>
            <person name="Ovreas L."/>
            <person name="Rohde M."/>
            <person name="Galperin M.Y."/>
            <person name="Jogler C."/>
        </authorList>
    </citation>
    <scope>NUCLEOTIDE SEQUENCE [LARGE SCALE GENOMIC DNA]</scope>
    <source>
        <strain evidence="1 2">KOR42</strain>
    </source>
</reference>
<dbReference type="PANTHER" id="PTHR36454:SF1">
    <property type="entry name" value="DUF1015 DOMAIN-CONTAINING PROTEIN"/>
    <property type="match status" value="1"/>
</dbReference>
<comment type="caution">
    <text evidence="1">The sequence shown here is derived from an EMBL/GenBank/DDBJ whole genome shotgun (WGS) entry which is preliminary data.</text>
</comment>
<dbReference type="InterPro" id="IPR008323">
    <property type="entry name" value="UCP033563"/>
</dbReference>
<name>A0A5C5VXB2_9PLAN</name>
<dbReference type="PANTHER" id="PTHR36454">
    <property type="entry name" value="LMO2823 PROTEIN"/>
    <property type="match status" value="1"/>
</dbReference>
<dbReference type="EMBL" id="SIHI01000033">
    <property type="protein sequence ID" value="TWT43084.1"/>
    <property type="molecule type" value="Genomic_DNA"/>
</dbReference>
<sequence>MVTLRPVPLALVPRNSEAATAISAPNYDEFQSDREVWDLLQARPDNVLRVTMAHCHVDSLDNAPQEGGEESLRHSAEQMEFLKNHSGTQHQENVIWVYEITSPLRPDSPQLGVGGFAATNEIRTENTPEGTIIRNEGIRPEKAQGRANLIEATNAYIGTVNLAVQDQSQKLLSELESIAQSRPCDYETVDEGKNRHRVWLVTESASQQTLIDLLAAEPAAYVADGNHRSAAAAQLGLPYFLTVFFPTSRLGLEPYNRLLPLNGVSPADFLAKAGEQFEIEKLGKVSPFRPEAVHTIGLYLDGEWYKLTPKSGSYNPENAAESIDSDIVQRHIIHSILGMSDARDKRINYVGGNKTAGYLVERVDSGDFDLAISLAPVTMDQFVDVCEQSLFMPPKSTWFDPKVRSGLVIALLDNE</sequence>
<dbReference type="RefSeq" id="WP_146511844.1">
    <property type="nucleotide sequence ID" value="NZ_SIHI01000033.1"/>
</dbReference>
<dbReference type="OrthoDB" id="9781616at2"/>
<dbReference type="Pfam" id="PF06245">
    <property type="entry name" value="DUF1015"/>
    <property type="match status" value="1"/>
</dbReference>
<organism evidence="1 2">
    <name type="scientific">Thalassoglobus neptunius</name>
    <dbReference type="NCBI Taxonomy" id="1938619"/>
    <lineage>
        <taxon>Bacteria</taxon>
        <taxon>Pseudomonadati</taxon>
        <taxon>Planctomycetota</taxon>
        <taxon>Planctomycetia</taxon>
        <taxon>Planctomycetales</taxon>
        <taxon>Planctomycetaceae</taxon>
        <taxon>Thalassoglobus</taxon>
    </lineage>
</organism>
<proteinExistence type="predicted"/>